<evidence type="ECO:0000256" key="10">
    <source>
        <dbReference type="ARBA" id="ARBA00022989"/>
    </source>
</evidence>
<feature type="transmembrane region" description="Helical" evidence="12">
    <location>
        <begin position="392"/>
        <end position="411"/>
    </location>
</feature>
<sequence>MIGPPTSPIGLLVALAISIRAVHLVLLRVLSYVIPPFDDSHTILSNTLLPGLRWDAIHFMSIAKSGYEWEQQLAFQPGWMAMLHAGGRGRAWAAGKVVGVDELVWAGMILAAVSWIGAAVMLDKTTSYLFNSRFAFLTTLLYLIPPTPIPSLPYTEPLYALTTFTGLYLLTVKRQYLFSGIAFAASTGIRATGIFNVLILMGIAIIGDVRPRDLRVKKFVKRCLTHSWKAVIPSLISIVPFLAFQLYAYMSFCGQSGISSRPWCENGLPSAYGFVQKEYWGNGLFKYWTISNIPNIILPLPIIFISFLGTYKYLKSLIQPKPTQPSPKPELLVIYIHHILMMSLMLFASHTQILLRTCITDPVIWWNMAGLAVDWGGGQGKSIKMTRIGKWWIGWTLIWGAISTVLWVGHYPPA</sequence>
<dbReference type="EMBL" id="CP141881">
    <property type="protein sequence ID" value="WRT64086.1"/>
    <property type="molecule type" value="Genomic_DNA"/>
</dbReference>
<evidence type="ECO:0000256" key="11">
    <source>
        <dbReference type="ARBA" id="ARBA00023136"/>
    </source>
</evidence>
<comment type="function">
    <text evidence="12">Mannosyltransferase involved in glycosylphosphatidylinositol-anchor biosynthesis.</text>
</comment>
<evidence type="ECO:0000313" key="13">
    <source>
        <dbReference type="EMBL" id="WRT64086.1"/>
    </source>
</evidence>
<comment type="subcellular location">
    <subcellularLocation>
        <location evidence="1 12">Endoplasmic reticulum membrane</location>
        <topology evidence="1 12">Multi-pass membrane protein</topology>
    </subcellularLocation>
</comment>
<evidence type="ECO:0000256" key="6">
    <source>
        <dbReference type="ARBA" id="ARBA00022676"/>
    </source>
</evidence>
<gene>
    <name evidence="13" type="ORF">IL334_001015</name>
</gene>
<evidence type="ECO:0000313" key="14">
    <source>
        <dbReference type="Proteomes" id="UP001329825"/>
    </source>
</evidence>
<dbReference type="Pfam" id="PF04188">
    <property type="entry name" value="Mannosyl_trans2"/>
    <property type="match status" value="1"/>
</dbReference>
<dbReference type="RefSeq" id="XP_062788826.1">
    <property type="nucleotide sequence ID" value="XM_062932775.1"/>
</dbReference>
<protein>
    <recommendedName>
        <fullName evidence="4 12">GPI mannosyltransferase 2</fullName>
        <ecNumber evidence="12">2.4.1.-</ecNumber>
    </recommendedName>
</protein>
<keyword evidence="11 12" id="KW-0472">Membrane</keyword>
<organism evidence="13 14">
    <name type="scientific">Kwoniella shivajii</name>
    <dbReference type="NCBI Taxonomy" id="564305"/>
    <lineage>
        <taxon>Eukaryota</taxon>
        <taxon>Fungi</taxon>
        <taxon>Dikarya</taxon>
        <taxon>Basidiomycota</taxon>
        <taxon>Agaricomycotina</taxon>
        <taxon>Tremellomycetes</taxon>
        <taxon>Tremellales</taxon>
        <taxon>Cryptococcaceae</taxon>
        <taxon>Kwoniella</taxon>
    </lineage>
</organism>
<dbReference type="InterPro" id="IPR007315">
    <property type="entry name" value="PIG-V/Gpi18"/>
</dbReference>
<keyword evidence="10 12" id="KW-1133">Transmembrane helix</keyword>
<evidence type="ECO:0000256" key="1">
    <source>
        <dbReference type="ARBA" id="ARBA00004477"/>
    </source>
</evidence>
<reference evidence="13 14" key="1">
    <citation type="submission" date="2024-01" db="EMBL/GenBank/DDBJ databases">
        <title>Comparative genomics of Cryptococcus and Kwoniella reveals pathogenesis evolution and contrasting modes of karyotype evolution via chromosome fusion or intercentromeric recombination.</title>
        <authorList>
            <person name="Coelho M.A."/>
            <person name="David-Palma M."/>
            <person name="Shea T."/>
            <person name="Bowers K."/>
            <person name="McGinley-Smith S."/>
            <person name="Mohammad A.W."/>
            <person name="Gnirke A."/>
            <person name="Yurkov A.M."/>
            <person name="Nowrousian M."/>
            <person name="Sun S."/>
            <person name="Cuomo C.A."/>
            <person name="Heitman J."/>
        </authorList>
    </citation>
    <scope>NUCLEOTIDE SEQUENCE [LARGE SCALE GENOMIC DNA]</scope>
    <source>
        <strain evidence="13">CBS 11374</strain>
    </source>
</reference>
<feature type="transmembrane region" description="Helical" evidence="12">
    <location>
        <begin position="293"/>
        <end position="311"/>
    </location>
</feature>
<evidence type="ECO:0000256" key="7">
    <source>
        <dbReference type="ARBA" id="ARBA00022679"/>
    </source>
</evidence>
<keyword evidence="6 12" id="KW-0328">Glycosyltransferase</keyword>
<keyword evidence="14" id="KW-1185">Reference proteome</keyword>
<dbReference type="GeneID" id="87953146"/>
<proteinExistence type="inferred from homology"/>
<feature type="transmembrane region" description="Helical" evidence="12">
    <location>
        <begin position="134"/>
        <end position="155"/>
    </location>
</feature>
<evidence type="ECO:0000256" key="4">
    <source>
        <dbReference type="ARBA" id="ARBA00013795"/>
    </source>
</evidence>
<feature type="transmembrane region" description="Helical" evidence="12">
    <location>
        <begin position="175"/>
        <end position="207"/>
    </location>
</feature>
<dbReference type="PANTHER" id="PTHR12468:SF2">
    <property type="entry name" value="GPI MANNOSYLTRANSFERASE 2"/>
    <property type="match status" value="1"/>
</dbReference>
<keyword evidence="5 12" id="KW-0337">GPI-anchor biosynthesis</keyword>
<feature type="transmembrane region" description="Helical" evidence="12">
    <location>
        <begin position="103"/>
        <end position="122"/>
    </location>
</feature>
<name>A0ABZ1CTV3_9TREE</name>
<keyword evidence="7 12" id="KW-0808">Transferase</keyword>
<feature type="transmembrane region" description="Helical" evidence="12">
    <location>
        <begin position="228"/>
        <end position="250"/>
    </location>
</feature>
<keyword evidence="9 12" id="KW-0256">Endoplasmic reticulum</keyword>
<dbReference type="EC" id="2.4.1.-" evidence="12"/>
<comment type="caution">
    <text evidence="12">Lacks conserved residue(s) required for the propagation of feature annotation.</text>
</comment>
<evidence type="ECO:0000256" key="9">
    <source>
        <dbReference type="ARBA" id="ARBA00022824"/>
    </source>
</evidence>
<accession>A0ABZ1CTV3</accession>
<comment type="pathway">
    <text evidence="2 12">Glycolipid biosynthesis; glycosylphosphatidylinositol-anchor biosynthesis.</text>
</comment>
<comment type="similarity">
    <text evidence="3 12">Belongs to the PIGV family.</text>
</comment>
<evidence type="ECO:0000256" key="12">
    <source>
        <dbReference type="RuleBase" id="RU363112"/>
    </source>
</evidence>
<keyword evidence="8 12" id="KW-0812">Transmembrane</keyword>
<evidence type="ECO:0000256" key="2">
    <source>
        <dbReference type="ARBA" id="ARBA00004687"/>
    </source>
</evidence>
<evidence type="ECO:0000256" key="3">
    <source>
        <dbReference type="ARBA" id="ARBA00008698"/>
    </source>
</evidence>
<dbReference type="PANTHER" id="PTHR12468">
    <property type="entry name" value="GPI MANNOSYLTRANSFERASE 2"/>
    <property type="match status" value="1"/>
</dbReference>
<evidence type="ECO:0000256" key="8">
    <source>
        <dbReference type="ARBA" id="ARBA00022692"/>
    </source>
</evidence>
<evidence type="ECO:0000256" key="5">
    <source>
        <dbReference type="ARBA" id="ARBA00022502"/>
    </source>
</evidence>
<feature type="transmembrane region" description="Helical" evidence="12">
    <location>
        <begin position="12"/>
        <end position="34"/>
    </location>
</feature>
<dbReference type="Proteomes" id="UP001329825">
    <property type="component" value="Chromosome 1"/>
</dbReference>